<keyword evidence="1" id="KW-0812">Transmembrane</keyword>
<feature type="transmembrane region" description="Helical" evidence="1">
    <location>
        <begin position="209"/>
        <end position="228"/>
    </location>
</feature>
<reference evidence="3 4" key="1">
    <citation type="submission" date="2016-04" db="EMBL/GenBank/DDBJ databases">
        <title>A degradative enzymes factory behind the ericoid mycorrhizal symbiosis.</title>
        <authorList>
            <consortium name="DOE Joint Genome Institute"/>
            <person name="Martino E."/>
            <person name="Morin E."/>
            <person name="Grelet G."/>
            <person name="Kuo A."/>
            <person name="Kohler A."/>
            <person name="Daghino S."/>
            <person name="Barry K."/>
            <person name="Choi C."/>
            <person name="Cichocki N."/>
            <person name="Clum A."/>
            <person name="Copeland A."/>
            <person name="Hainaut M."/>
            <person name="Haridas S."/>
            <person name="Labutti K."/>
            <person name="Lindquist E."/>
            <person name="Lipzen A."/>
            <person name="Khouja H.-R."/>
            <person name="Murat C."/>
            <person name="Ohm R."/>
            <person name="Olson A."/>
            <person name="Spatafora J."/>
            <person name="Veneault-Fourrey C."/>
            <person name="Henrissat B."/>
            <person name="Grigoriev I."/>
            <person name="Martin F."/>
            <person name="Perotto S."/>
        </authorList>
    </citation>
    <scope>NUCLEOTIDE SEQUENCE [LARGE SCALE GENOMIC DNA]</scope>
    <source>
        <strain evidence="3 4">E</strain>
    </source>
</reference>
<dbReference type="RefSeq" id="XP_024735146.1">
    <property type="nucleotide sequence ID" value="XM_024888663.1"/>
</dbReference>
<dbReference type="OrthoDB" id="3533814at2759"/>
<dbReference type="PANTHER" id="PTHR34502:SF3">
    <property type="entry name" value="DUF6594 DOMAIN-CONTAINING PROTEIN"/>
    <property type="match status" value="1"/>
</dbReference>
<proteinExistence type="predicted"/>
<dbReference type="PANTHER" id="PTHR34502">
    <property type="entry name" value="DUF6594 DOMAIN-CONTAINING PROTEIN-RELATED"/>
    <property type="match status" value="1"/>
</dbReference>
<dbReference type="Pfam" id="PF20237">
    <property type="entry name" value="DUF6594"/>
    <property type="match status" value="1"/>
</dbReference>
<protein>
    <recommendedName>
        <fullName evidence="2">DUF6594 domain-containing protein</fullName>
    </recommendedName>
</protein>
<sequence>MHSEDNFAIFRRFGLAHCRILVQLQAEIQLLEKKLSALDQSDASPGSPNAWRLLTAEFKEGWDSEKRDLVTELGEKLLRYVLDNEPDALLLNEQKLREFGHAPRKDHLSVFHWIMARKPLGKSQYDWIYCIDDFVSLSRPDPFKSSILASCLKWFFRDSDKNSKSSIVEHYSDTKIFVVAKIFTILLAVGILIIPVFILLWIPKKTQACISATVLISVLVFSTLISLFTKAGVQEVLVGTAA</sequence>
<dbReference type="AlphaFoldDB" id="A0A2J6T5E0"/>
<evidence type="ECO:0000313" key="4">
    <source>
        <dbReference type="Proteomes" id="UP000235371"/>
    </source>
</evidence>
<accession>A0A2J6T5E0</accession>
<evidence type="ECO:0000256" key="1">
    <source>
        <dbReference type="SAM" id="Phobius"/>
    </source>
</evidence>
<dbReference type="Proteomes" id="UP000235371">
    <property type="component" value="Unassembled WGS sequence"/>
</dbReference>
<gene>
    <name evidence="3" type="ORF">K444DRAFT_726233</name>
</gene>
<dbReference type="InterPro" id="IPR046529">
    <property type="entry name" value="DUF6594"/>
</dbReference>
<organism evidence="3 4">
    <name type="scientific">Hyaloscypha bicolor E</name>
    <dbReference type="NCBI Taxonomy" id="1095630"/>
    <lineage>
        <taxon>Eukaryota</taxon>
        <taxon>Fungi</taxon>
        <taxon>Dikarya</taxon>
        <taxon>Ascomycota</taxon>
        <taxon>Pezizomycotina</taxon>
        <taxon>Leotiomycetes</taxon>
        <taxon>Helotiales</taxon>
        <taxon>Hyaloscyphaceae</taxon>
        <taxon>Hyaloscypha</taxon>
        <taxon>Hyaloscypha bicolor</taxon>
    </lineage>
</organism>
<keyword evidence="1" id="KW-0472">Membrane</keyword>
<dbReference type="EMBL" id="KZ613828">
    <property type="protein sequence ID" value="PMD58242.1"/>
    <property type="molecule type" value="Genomic_DNA"/>
</dbReference>
<keyword evidence="1" id="KW-1133">Transmembrane helix</keyword>
<evidence type="ECO:0000259" key="2">
    <source>
        <dbReference type="Pfam" id="PF20237"/>
    </source>
</evidence>
<feature type="transmembrane region" description="Helical" evidence="1">
    <location>
        <begin position="176"/>
        <end position="202"/>
    </location>
</feature>
<evidence type="ECO:0000313" key="3">
    <source>
        <dbReference type="EMBL" id="PMD58242.1"/>
    </source>
</evidence>
<name>A0A2J6T5E0_9HELO</name>
<keyword evidence="4" id="KW-1185">Reference proteome</keyword>
<dbReference type="InParanoid" id="A0A2J6T5E0"/>
<feature type="domain" description="DUF6594" evidence="2">
    <location>
        <begin position="1"/>
        <end position="242"/>
    </location>
</feature>
<dbReference type="GeneID" id="36596739"/>